<dbReference type="GO" id="GO:0004222">
    <property type="term" value="F:metalloendopeptidase activity"/>
    <property type="evidence" value="ECO:0007669"/>
    <property type="project" value="InterPro"/>
</dbReference>
<keyword evidence="2" id="KW-0472">Membrane</keyword>
<feature type="transmembrane region" description="Helical" evidence="2">
    <location>
        <begin position="410"/>
        <end position="427"/>
    </location>
</feature>
<proteinExistence type="predicted"/>
<dbReference type="Proteomes" id="UP000318538">
    <property type="component" value="Chromosome"/>
</dbReference>
<dbReference type="PANTHER" id="PTHR13325:SF3">
    <property type="entry name" value="MEMBRANE-BOUND TRANSCRIPTION FACTOR SITE-2 PROTEASE"/>
    <property type="match status" value="1"/>
</dbReference>
<feature type="region of interest" description="Disordered" evidence="1">
    <location>
        <begin position="677"/>
        <end position="699"/>
    </location>
</feature>
<evidence type="ECO:0000313" key="3">
    <source>
        <dbReference type="EMBL" id="QDT04652.1"/>
    </source>
</evidence>
<dbReference type="CDD" id="cd05709">
    <property type="entry name" value="S2P-M50"/>
    <property type="match status" value="1"/>
</dbReference>
<protein>
    <submittedName>
        <fullName evidence="3">Peptide zinc metalloprotease protein YydH</fullName>
    </submittedName>
</protein>
<feature type="transmembrane region" description="Helical" evidence="2">
    <location>
        <begin position="299"/>
        <end position="318"/>
    </location>
</feature>
<feature type="transmembrane region" description="Helical" evidence="2">
    <location>
        <begin position="271"/>
        <end position="293"/>
    </location>
</feature>
<dbReference type="GO" id="GO:0016020">
    <property type="term" value="C:membrane"/>
    <property type="evidence" value="ECO:0007669"/>
    <property type="project" value="InterPro"/>
</dbReference>
<dbReference type="InterPro" id="IPR001193">
    <property type="entry name" value="MBTPS2"/>
</dbReference>
<keyword evidence="2" id="KW-1133">Transmembrane helix</keyword>
<reference evidence="3 4" key="1">
    <citation type="submission" date="2019-02" db="EMBL/GenBank/DDBJ databases">
        <title>Deep-cultivation of Planctomycetes and their phenomic and genomic characterization uncovers novel biology.</title>
        <authorList>
            <person name="Wiegand S."/>
            <person name="Jogler M."/>
            <person name="Boedeker C."/>
            <person name="Pinto D."/>
            <person name="Vollmers J."/>
            <person name="Rivas-Marin E."/>
            <person name="Kohn T."/>
            <person name="Peeters S.H."/>
            <person name="Heuer A."/>
            <person name="Rast P."/>
            <person name="Oberbeckmann S."/>
            <person name="Bunk B."/>
            <person name="Jeske O."/>
            <person name="Meyerdierks A."/>
            <person name="Storesund J.E."/>
            <person name="Kallscheuer N."/>
            <person name="Luecker S."/>
            <person name="Lage O.M."/>
            <person name="Pohl T."/>
            <person name="Merkel B.J."/>
            <person name="Hornburger P."/>
            <person name="Mueller R.-W."/>
            <person name="Bruemmer F."/>
            <person name="Labrenz M."/>
            <person name="Spormann A.M."/>
            <person name="Op den Camp H."/>
            <person name="Overmann J."/>
            <person name="Amann R."/>
            <person name="Jetten M.S.M."/>
            <person name="Mascher T."/>
            <person name="Medema M.H."/>
            <person name="Devos D.P."/>
            <person name="Kaster A.-K."/>
            <person name="Ovreas L."/>
            <person name="Rohde M."/>
            <person name="Galperin M.Y."/>
            <person name="Jogler C."/>
        </authorList>
    </citation>
    <scope>NUCLEOTIDE SEQUENCE [LARGE SCALE GENOMIC DNA]</scope>
    <source>
        <strain evidence="3 4">K22_7</strain>
    </source>
</reference>
<evidence type="ECO:0000256" key="2">
    <source>
        <dbReference type="SAM" id="Phobius"/>
    </source>
</evidence>
<keyword evidence="4" id="KW-1185">Reference proteome</keyword>
<dbReference type="KEGG" id="rlc:K227x_30450"/>
<dbReference type="GO" id="GO:0005737">
    <property type="term" value="C:cytoplasm"/>
    <property type="evidence" value="ECO:0007669"/>
    <property type="project" value="TreeGrafter"/>
</dbReference>
<feature type="transmembrane region" description="Helical" evidence="2">
    <location>
        <begin position="204"/>
        <end position="224"/>
    </location>
</feature>
<feature type="transmembrane region" description="Helical" evidence="2">
    <location>
        <begin position="448"/>
        <end position="466"/>
    </location>
</feature>
<dbReference type="AlphaFoldDB" id="A0A517NBZ0"/>
<dbReference type="OrthoDB" id="9759690at2"/>
<accession>A0A517NBZ0</accession>
<feature type="compositionally biased region" description="Basic and acidic residues" evidence="1">
    <location>
        <begin position="677"/>
        <end position="693"/>
    </location>
</feature>
<keyword evidence="3" id="KW-0645">Protease</keyword>
<dbReference type="Gene3D" id="2.40.30.170">
    <property type="match status" value="1"/>
</dbReference>
<feature type="transmembrane region" description="Helical" evidence="2">
    <location>
        <begin position="168"/>
        <end position="192"/>
    </location>
</feature>
<evidence type="ECO:0000256" key="1">
    <source>
        <dbReference type="SAM" id="MobiDB-lite"/>
    </source>
</evidence>
<gene>
    <name evidence="3" type="primary">yydH_1</name>
    <name evidence="3" type="ORF">K227x_30450</name>
</gene>
<keyword evidence="2" id="KW-0812">Transmembrane</keyword>
<keyword evidence="3" id="KW-0378">Hydrolase</keyword>
<organism evidence="3 4">
    <name type="scientific">Rubripirellula lacrimiformis</name>
    <dbReference type="NCBI Taxonomy" id="1930273"/>
    <lineage>
        <taxon>Bacteria</taxon>
        <taxon>Pseudomonadati</taxon>
        <taxon>Planctomycetota</taxon>
        <taxon>Planctomycetia</taxon>
        <taxon>Pirellulales</taxon>
        <taxon>Pirellulaceae</taxon>
        <taxon>Rubripirellula</taxon>
    </lineage>
</organism>
<keyword evidence="3" id="KW-0482">Metalloprotease</keyword>
<dbReference type="RefSeq" id="WP_145170384.1">
    <property type="nucleotide sequence ID" value="NZ_CP036525.1"/>
</dbReference>
<dbReference type="GO" id="GO:0031293">
    <property type="term" value="P:membrane protein intracellular domain proteolysis"/>
    <property type="evidence" value="ECO:0007669"/>
    <property type="project" value="TreeGrafter"/>
</dbReference>
<sequence length="751" mass="83151">MNQLRPLSVPSSSAGRPASNKVAAKGPALLVRRRPDLKAVQTNHKHDSAVVIKDPIAMKYHRMRPDEFFVWEQLDGQTSLESIRSAYELRFAPYKVTTAELNQLIFRFHQNGLTVSDVSLQGERLRERSVKERKQRWMQHITGVLFIRFPGVDPEPLLRRIYPLVRPLFSKSGIVAWTLLAIASLYVFAIHYDSFVSQFPAMGQWIQLKAVLILAAVIGGTKILHELGHALVCKHFGGECHQIGPMLLVFTPALYCDTSDSWMLSNRFQRAAVGLAGIATEVMLAAIATIVWASTADGIVHYTAMNVMLVCSVSTLLFNANPLLRYDGYFVLSDLVDVPNLAEKSRRLLAAYANDWLLGVDELPTDPMSTGERIGLLVYAVAAFVYRWTLTLAILWLVGTLLTPYGLQSVGRLLCLFATGGMLFALFRAPVKFLRNPARRKNIRMNRLMTSAAVAVVLLVAAAYPIPSGVSVVARVVPHQETPLFVATSGILRVLHRSPGDQVREGDKIATLENADVELQYATIQGRQATQAAKVESMQRAALDSIEVANELPNQISLLRDLDQQLETHAKRRDGLVIQSPADGQLIAAPRRNEEPDAVAKNRLVSWSGYPTDPRNQGCYLEPGFELMSIVGDDRWDAEVVLDQSEVERIFLGSDVKMVLEAKPSVKLQGRVTEIARTEFDDSENGQRRDDPNAARSGNPLATSYMVRIELDETGDAPMIVGAAAAARIEATEISVIGRASRWLSGLLRFR</sequence>
<feature type="transmembrane region" description="Helical" evidence="2">
    <location>
        <begin position="376"/>
        <end position="398"/>
    </location>
</feature>
<name>A0A517NBZ0_9BACT</name>
<dbReference type="PANTHER" id="PTHR13325">
    <property type="entry name" value="PROTEASE M50 MEMBRANE-BOUND TRANSCRIPTION FACTOR SITE 2 PROTEASE"/>
    <property type="match status" value="1"/>
</dbReference>
<feature type="region of interest" description="Disordered" evidence="1">
    <location>
        <begin position="1"/>
        <end position="25"/>
    </location>
</feature>
<evidence type="ECO:0000313" key="4">
    <source>
        <dbReference type="Proteomes" id="UP000318538"/>
    </source>
</evidence>
<feature type="compositionally biased region" description="Polar residues" evidence="1">
    <location>
        <begin position="1"/>
        <end position="14"/>
    </location>
</feature>
<dbReference type="EMBL" id="CP036525">
    <property type="protein sequence ID" value="QDT04652.1"/>
    <property type="molecule type" value="Genomic_DNA"/>
</dbReference>